<comment type="caution">
    <text evidence="5">The sequence shown here is derived from an EMBL/GenBank/DDBJ whole genome shotgun (WGS) entry which is preliminary data.</text>
</comment>
<feature type="region of interest" description="Disordered" evidence="4">
    <location>
        <begin position="843"/>
        <end position="863"/>
    </location>
</feature>
<protein>
    <submittedName>
        <fullName evidence="5">Transducin/WD40 repeat-like superfamily protein</fullName>
    </submittedName>
</protein>
<accession>A0ABD1WXY8</accession>
<dbReference type="PROSITE" id="PS50082">
    <property type="entry name" value="WD_REPEATS_2"/>
    <property type="match status" value="3"/>
</dbReference>
<dbReference type="InterPro" id="IPR040324">
    <property type="entry name" value="WDR44/Dgr2"/>
</dbReference>
<feature type="region of interest" description="Disordered" evidence="4">
    <location>
        <begin position="134"/>
        <end position="161"/>
    </location>
</feature>
<dbReference type="PANTHER" id="PTHR14221:SF41">
    <property type="entry name" value="TRANSDUCIN_WD40 REPEAT-LIKE SUPERFAMILY PROTEIN"/>
    <property type="match status" value="1"/>
</dbReference>
<feature type="compositionally biased region" description="Low complexity" evidence="4">
    <location>
        <begin position="138"/>
        <end position="147"/>
    </location>
</feature>
<feature type="region of interest" description="Disordered" evidence="4">
    <location>
        <begin position="770"/>
        <end position="820"/>
    </location>
</feature>
<keyword evidence="1 3" id="KW-0853">WD repeat</keyword>
<evidence type="ECO:0000256" key="4">
    <source>
        <dbReference type="SAM" id="MobiDB-lite"/>
    </source>
</evidence>
<feature type="repeat" description="WD" evidence="3">
    <location>
        <begin position="401"/>
        <end position="435"/>
    </location>
</feature>
<dbReference type="PROSITE" id="PS00678">
    <property type="entry name" value="WD_REPEATS_1"/>
    <property type="match status" value="2"/>
</dbReference>
<dbReference type="SMART" id="SM00320">
    <property type="entry name" value="WD40"/>
    <property type="match status" value="6"/>
</dbReference>
<evidence type="ECO:0000313" key="5">
    <source>
        <dbReference type="EMBL" id="KAL2554514.1"/>
    </source>
</evidence>
<evidence type="ECO:0000256" key="1">
    <source>
        <dbReference type="ARBA" id="ARBA00022574"/>
    </source>
</evidence>
<dbReference type="Proteomes" id="UP001604277">
    <property type="component" value="Unassembled WGS sequence"/>
</dbReference>
<reference evidence="6" key="1">
    <citation type="submission" date="2024-07" db="EMBL/GenBank/DDBJ databases">
        <title>Two chromosome-level genome assemblies of Korean endemic species Abeliophyllum distichum and Forsythia ovata (Oleaceae).</title>
        <authorList>
            <person name="Jang H."/>
        </authorList>
    </citation>
    <scope>NUCLEOTIDE SEQUENCE [LARGE SCALE GENOMIC DNA]</scope>
</reference>
<dbReference type="InterPro" id="IPR015943">
    <property type="entry name" value="WD40/YVTN_repeat-like_dom_sf"/>
</dbReference>
<dbReference type="PROSITE" id="PS50294">
    <property type="entry name" value="WD_REPEATS_REGION"/>
    <property type="match status" value="3"/>
</dbReference>
<evidence type="ECO:0000313" key="6">
    <source>
        <dbReference type="Proteomes" id="UP001604277"/>
    </source>
</evidence>
<evidence type="ECO:0000256" key="2">
    <source>
        <dbReference type="ARBA" id="ARBA00022737"/>
    </source>
</evidence>
<dbReference type="PRINTS" id="PR00320">
    <property type="entry name" value="GPROTEINBRPT"/>
</dbReference>
<dbReference type="Pfam" id="PF00400">
    <property type="entry name" value="WD40"/>
    <property type="match status" value="4"/>
</dbReference>
<keyword evidence="6" id="KW-1185">Reference proteome</keyword>
<dbReference type="PANTHER" id="PTHR14221">
    <property type="entry name" value="WD REPEAT DOMAIN 44"/>
    <property type="match status" value="1"/>
</dbReference>
<dbReference type="AlphaFoldDB" id="A0ABD1WXY8"/>
<feature type="repeat" description="WD" evidence="3">
    <location>
        <begin position="554"/>
        <end position="596"/>
    </location>
</feature>
<feature type="repeat" description="WD" evidence="3">
    <location>
        <begin position="514"/>
        <end position="554"/>
    </location>
</feature>
<dbReference type="InterPro" id="IPR019775">
    <property type="entry name" value="WD40_repeat_CS"/>
</dbReference>
<dbReference type="InterPro" id="IPR020472">
    <property type="entry name" value="WD40_PAC1"/>
</dbReference>
<dbReference type="InterPro" id="IPR036322">
    <property type="entry name" value="WD40_repeat_dom_sf"/>
</dbReference>
<name>A0ABD1WXY8_9LAMI</name>
<evidence type="ECO:0000256" key="3">
    <source>
        <dbReference type="PROSITE-ProRule" id="PRU00221"/>
    </source>
</evidence>
<dbReference type="SUPFAM" id="SSF50978">
    <property type="entry name" value="WD40 repeat-like"/>
    <property type="match status" value="1"/>
</dbReference>
<dbReference type="InterPro" id="IPR001680">
    <property type="entry name" value="WD40_rpt"/>
</dbReference>
<gene>
    <name evidence="5" type="ORF">Fot_08133</name>
</gene>
<keyword evidence="2" id="KW-0677">Repeat</keyword>
<dbReference type="EMBL" id="JBFOLJ010000002">
    <property type="protein sequence ID" value="KAL2554514.1"/>
    <property type="molecule type" value="Genomic_DNA"/>
</dbReference>
<feature type="region of interest" description="Disordered" evidence="4">
    <location>
        <begin position="357"/>
        <end position="377"/>
    </location>
</feature>
<sequence length="1073" mass="120068">MERRTLTMNWDDLGEADDECFFESRERMSSAVPLDLAALSGSDEDDEFEDSRMSFASAISAASMKRIGSLEIEAVTANSSSVFGGYDMWMAEPGDIKERRKRLFQGIGLNSNKDFLRVTTAKFVRGVSIKPDVPPHVSKSMAESSPSEEPKKDEPEAEAEAPIVLVRSRSDGDIESFSMKTKKRKEELIGPVSKQRLTRTSSGQIAYSTGVCQYACSVRISQSKRARTKSALRNSELLQSVLSPGAFDSFFLIKNLDTGNEFIVKESNEKGMWNKLNDVQTGKQLTMEEFEKSVGYSRFVKELMGRANVSRSLEDARKVNLNSYLTKSFRNSKRMGASFLKNIMGVANTMSGKVVDKEGEHSSQSSPVEHRANKTSSQWIKAHQYGKSYKEFSALHMSQEIQAHDGSIWTIKFSWDACFLASTGEDGIIHVWEVQECDVMPRRSPDNTSSPGETPVRLMAGTVSDRPPLAEITPMPSEMKRRGRNNRKKGNSIPDYVSMPDTVFALSEKPFCTFEGHQDEVLDLSWSRSQLLLSSSMDKTVRLWDLETKSCLKMFAHNDYVTCIQFNPVDEDYFISGSLDGKVRIWSISDRQVVDWTDLHEMVTAACYTPDGQGVIIGSHKGICRLFTIDDCKLEQKDQIDIQCKKKSQAKKITGFQFSPQNPSELLITSADSQIRVYNGTELVQKLRGFRNTSSQILATFTANGRYAISASEDSQVYIWKFEDSRNGGGKSRSRTTIQTYEHFPCKDVSAAIAWPGSIKNEPPIIDIHSKRHSKHSSTPQPCSTSGSPTREDNMASDSCKRHLPPLPKKNNVLEKSPSYTDEDFAQSARIHSENGISELFGSSSSSIRYGDSPSISASGTSGSQSWSSSWSLFDGGISHGGQTIQATAWGLVIITANVGGQIRVYQNFGLPLKGRVGDLRDENREGKEHNNGCCGALSGRKWEGKCDWRSQSSSHLNVSSQKIREISLTREISSKKLEDYLDPVLLSAVRAKIGGKRKFDEEKKNKSGYLNEFDQFEKWPKEEKLPKFEKNEAVDLQNDSDWNGDSDGDEGIFCNRFLQFEKTVLKMKRFKE</sequence>
<feature type="compositionally biased region" description="Polar residues" evidence="4">
    <location>
        <begin position="777"/>
        <end position="789"/>
    </location>
</feature>
<dbReference type="Gene3D" id="2.130.10.10">
    <property type="entry name" value="YVTN repeat-like/Quinoprotein amine dehydrogenase"/>
    <property type="match status" value="1"/>
</dbReference>
<proteinExistence type="predicted"/>
<organism evidence="5 6">
    <name type="scientific">Forsythia ovata</name>
    <dbReference type="NCBI Taxonomy" id="205694"/>
    <lineage>
        <taxon>Eukaryota</taxon>
        <taxon>Viridiplantae</taxon>
        <taxon>Streptophyta</taxon>
        <taxon>Embryophyta</taxon>
        <taxon>Tracheophyta</taxon>
        <taxon>Spermatophyta</taxon>
        <taxon>Magnoliopsida</taxon>
        <taxon>eudicotyledons</taxon>
        <taxon>Gunneridae</taxon>
        <taxon>Pentapetalae</taxon>
        <taxon>asterids</taxon>
        <taxon>lamiids</taxon>
        <taxon>Lamiales</taxon>
        <taxon>Oleaceae</taxon>
        <taxon>Forsythieae</taxon>
        <taxon>Forsythia</taxon>
    </lineage>
</organism>